<dbReference type="Gene3D" id="3.50.50.60">
    <property type="entry name" value="FAD/NAD(P)-binding domain"/>
    <property type="match status" value="1"/>
</dbReference>
<accession>A0A4Q7LTL7</accession>
<dbReference type="Proteomes" id="UP000293519">
    <property type="component" value="Unassembled WGS sequence"/>
</dbReference>
<sequence length="415" mass="44089">MREAPSRTTREPVDLPVDPAVDVAIVGGGANGLYLACLLAQRGVAVTVLERRETIADRPRAFGIHPAALAALDAVGLGDAVREQALVLEGGAFTTSAGREVAVSFAPPARPGPVVLDQRIIERMLERRLDQLAPGALRRNTPVTAVSPHPDRVQLALGDAGRAVVARCAALADGVNGELADALFGPLRPRGPARWYAMAEADATPGPRGTHDQHARLVAAHDGIVESFPVPGGRRRWVVWRASDAPVSVDEFRMLVRDRARASVGRIHGSVAVFRAQSRGRRHIARGRLALVGDGAAAVSPIGGQGLALGWSAARVLADSIEQGLSVGSFRWAAYRRAVRRLFARARHRSAFFMRMGDPVAGRDLLRRGAALVLGAPICRPLARRLVVAEAPPPARTTVGRRDAPREGSTVQARG</sequence>
<dbReference type="InterPro" id="IPR036188">
    <property type="entry name" value="FAD/NAD-bd_sf"/>
</dbReference>
<dbReference type="EMBL" id="SGWW01000002">
    <property type="protein sequence ID" value="RZS57781.1"/>
    <property type="molecule type" value="Genomic_DNA"/>
</dbReference>
<evidence type="ECO:0000313" key="4">
    <source>
        <dbReference type="EMBL" id="RZS57781.1"/>
    </source>
</evidence>
<reference evidence="4 5" key="1">
    <citation type="journal article" date="2015" name="Stand. Genomic Sci.">
        <title>Genomic Encyclopedia of Bacterial and Archaeal Type Strains, Phase III: the genomes of soil and plant-associated and newly described type strains.</title>
        <authorList>
            <person name="Whitman W.B."/>
            <person name="Woyke T."/>
            <person name="Klenk H.P."/>
            <person name="Zhou Y."/>
            <person name="Lilburn T.G."/>
            <person name="Beck B.J."/>
            <person name="De Vos P."/>
            <person name="Vandamme P."/>
            <person name="Eisen J.A."/>
            <person name="Garrity G."/>
            <person name="Hugenholtz P."/>
            <person name="Kyrpides N.C."/>
        </authorList>
    </citation>
    <scope>NUCLEOTIDE SEQUENCE [LARGE SCALE GENOMIC DNA]</scope>
    <source>
        <strain evidence="4 5">CV2</strain>
    </source>
</reference>
<dbReference type="GO" id="GO:0071949">
    <property type="term" value="F:FAD binding"/>
    <property type="evidence" value="ECO:0007669"/>
    <property type="project" value="InterPro"/>
</dbReference>
<gene>
    <name evidence="4" type="ORF">EV141_1501</name>
</gene>
<feature type="region of interest" description="Disordered" evidence="2">
    <location>
        <begin position="394"/>
        <end position="415"/>
    </location>
</feature>
<feature type="domain" description="FAD-binding" evidence="3">
    <location>
        <begin position="21"/>
        <end position="319"/>
    </location>
</feature>
<dbReference type="SUPFAM" id="SSF51905">
    <property type="entry name" value="FAD/NAD(P)-binding domain"/>
    <property type="match status" value="1"/>
</dbReference>
<comment type="caution">
    <text evidence="4">The sequence shown here is derived from an EMBL/GenBank/DDBJ whole genome shotgun (WGS) entry which is preliminary data.</text>
</comment>
<protein>
    <submittedName>
        <fullName evidence="4">2-polyprenyl-6-methoxyphenol hydroxylase-like FAD-dependent oxidoreductase</fullName>
    </submittedName>
</protein>
<dbReference type="InterPro" id="IPR002938">
    <property type="entry name" value="FAD-bd"/>
</dbReference>
<name>A0A4Q7LTL7_9MICO</name>
<evidence type="ECO:0000256" key="2">
    <source>
        <dbReference type="SAM" id="MobiDB-lite"/>
    </source>
</evidence>
<dbReference type="Pfam" id="PF01494">
    <property type="entry name" value="FAD_binding_3"/>
    <property type="match status" value="1"/>
</dbReference>
<evidence type="ECO:0000259" key="3">
    <source>
        <dbReference type="Pfam" id="PF01494"/>
    </source>
</evidence>
<dbReference type="Gene3D" id="3.30.70.2450">
    <property type="match status" value="1"/>
</dbReference>
<dbReference type="PRINTS" id="PR00420">
    <property type="entry name" value="RNGMNOXGNASE"/>
</dbReference>
<dbReference type="GO" id="GO:0008688">
    <property type="term" value="F:3-(3-hydroxyphenyl)propionate hydroxylase activity"/>
    <property type="evidence" value="ECO:0007669"/>
    <property type="project" value="TreeGrafter"/>
</dbReference>
<organism evidence="4 5">
    <name type="scientific">Microcella putealis</name>
    <dbReference type="NCBI Taxonomy" id="337005"/>
    <lineage>
        <taxon>Bacteria</taxon>
        <taxon>Bacillati</taxon>
        <taxon>Actinomycetota</taxon>
        <taxon>Actinomycetes</taxon>
        <taxon>Micrococcales</taxon>
        <taxon>Microbacteriaceae</taxon>
        <taxon>Microcella</taxon>
    </lineage>
</organism>
<evidence type="ECO:0000313" key="5">
    <source>
        <dbReference type="Proteomes" id="UP000293519"/>
    </source>
</evidence>
<dbReference type="PANTHER" id="PTHR43476">
    <property type="entry name" value="3-(3-HYDROXY-PHENYL)PROPIONATE/3-HYDROXYCINNAMIC ACID HYDROXYLASE"/>
    <property type="match status" value="1"/>
</dbReference>
<keyword evidence="5" id="KW-1185">Reference proteome</keyword>
<dbReference type="AlphaFoldDB" id="A0A4Q7LTL7"/>
<dbReference type="InterPro" id="IPR050631">
    <property type="entry name" value="PheA/TfdB_FAD_monoxygenase"/>
</dbReference>
<evidence type="ECO:0000256" key="1">
    <source>
        <dbReference type="ARBA" id="ARBA00023002"/>
    </source>
</evidence>
<keyword evidence="1" id="KW-0560">Oxidoreductase</keyword>
<proteinExistence type="predicted"/>
<dbReference type="PANTHER" id="PTHR43476:SF3">
    <property type="entry name" value="FAD-BINDING MONOOXYGENASE"/>
    <property type="match status" value="1"/>
</dbReference>
<dbReference type="OrthoDB" id="4246007at2"/>
<dbReference type="GO" id="GO:0019622">
    <property type="term" value="P:3-(3-hydroxy)phenylpropionate catabolic process"/>
    <property type="evidence" value="ECO:0007669"/>
    <property type="project" value="TreeGrafter"/>
</dbReference>
<dbReference type="RefSeq" id="WP_130485306.1">
    <property type="nucleotide sequence ID" value="NZ_SGWW01000002.1"/>
</dbReference>